<dbReference type="EMBL" id="KZ293721">
    <property type="protein sequence ID" value="PBK82133.1"/>
    <property type="molecule type" value="Genomic_DNA"/>
</dbReference>
<name>A0A2H3D1E0_ARMGA</name>
<dbReference type="OrthoDB" id="10512722at2759"/>
<dbReference type="AlphaFoldDB" id="A0A2H3D1E0"/>
<keyword evidence="1" id="KW-0472">Membrane</keyword>
<evidence type="ECO:0000256" key="1">
    <source>
        <dbReference type="SAM" id="Phobius"/>
    </source>
</evidence>
<protein>
    <submittedName>
        <fullName evidence="2">Uncharacterized protein</fullName>
    </submittedName>
</protein>
<accession>A0A2H3D1E0</accession>
<sequence>MSRLRFHHLPGLLERLQDPIIRISSVAGFCFHLSSFLTLYLMDSHSLGKTERRS</sequence>
<keyword evidence="3" id="KW-1185">Reference proteome</keyword>
<dbReference type="Proteomes" id="UP000217790">
    <property type="component" value="Unassembled WGS sequence"/>
</dbReference>
<gene>
    <name evidence="2" type="ORF">ARMGADRAFT_742664</name>
</gene>
<keyword evidence="1" id="KW-1133">Transmembrane helix</keyword>
<organism evidence="2 3">
    <name type="scientific">Armillaria gallica</name>
    <name type="common">Bulbous honey fungus</name>
    <name type="synonym">Armillaria bulbosa</name>
    <dbReference type="NCBI Taxonomy" id="47427"/>
    <lineage>
        <taxon>Eukaryota</taxon>
        <taxon>Fungi</taxon>
        <taxon>Dikarya</taxon>
        <taxon>Basidiomycota</taxon>
        <taxon>Agaricomycotina</taxon>
        <taxon>Agaricomycetes</taxon>
        <taxon>Agaricomycetidae</taxon>
        <taxon>Agaricales</taxon>
        <taxon>Marasmiineae</taxon>
        <taxon>Physalacriaceae</taxon>
        <taxon>Armillaria</taxon>
    </lineage>
</organism>
<feature type="transmembrane region" description="Helical" evidence="1">
    <location>
        <begin position="20"/>
        <end position="42"/>
    </location>
</feature>
<dbReference type="InParanoid" id="A0A2H3D1E0"/>
<proteinExistence type="predicted"/>
<evidence type="ECO:0000313" key="3">
    <source>
        <dbReference type="Proteomes" id="UP000217790"/>
    </source>
</evidence>
<reference evidence="3" key="1">
    <citation type="journal article" date="2017" name="Nat. Ecol. Evol.">
        <title>Genome expansion and lineage-specific genetic innovations in the forest pathogenic fungi Armillaria.</title>
        <authorList>
            <person name="Sipos G."/>
            <person name="Prasanna A.N."/>
            <person name="Walter M.C."/>
            <person name="O'Connor E."/>
            <person name="Balint B."/>
            <person name="Krizsan K."/>
            <person name="Kiss B."/>
            <person name="Hess J."/>
            <person name="Varga T."/>
            <person name="Slot J."/>
            <person name="Riley R."/>
            <person name="Boka B."/>
            <person name="Rigling D."/>
            <person name="Barry K."/>
            <person name="Lee J."/>
            <person name="Mihaltcheva S."/>
            <person name="LaButti K."/>
            <person name="Lipzen A."/>
            <person name="Waldron R."/>
            <person name="Moloney N.M."/>
            <person name="Sperisen C."/>
            <person name="Kredics L."/>
            <person name="Vagvoelgyi C."/>
            <person name="Patrignani A."/>
            <person name="Fitzpatrick D."/>
            <person name="Nagy I."/>
            <person name="Doyle S."/>
            <person name="Anderson J.B."/>
            <person name="Grigoriev I.V."/>
            <person name="Gueldener U."/>
            <person name="Muensterkoetter M."/>
            <person name="Nagy L.G."/>
        </authorList>
    </citation>
    <scope>NUCLEOTIDE SEQUENCE [LARGE SCALE GENOMIC DNA]</scope>
    <source>
        <strain evidence="3">Ar21-2</strain>
    </source>
</reference>
<keyword evidence="1" id="KW-0812">Transmembrane</keyword>
<evidence type="ECO:0000313" key="2">
    <source>
        <dbReference type="EMBL" id="PBK82133.1"/>
    </source>
</evidence>